<name>A0A8J2RP50_9CRUS</name>
<dbReference type="InterPro" id="IPR055458">
    <property type="entry name" value="IFT52_GIFT"/>
</dbReference>
<dbReference type="PANTHER" id="PTHR12969:SF7">
    <property type="entry name" value="INTRAFLAGELLAR TRANSPORT PROTEIN 52 HOMOLOG"/>
    <property type="match status" value="1"/>
</dbReference>
<feature type="compositionally biased region" description="Low complexity" evidence="1">
    <location>
        <begin position="10"/>
        <end position="20"/>
    </location>
</feature>
<dbReference type="Pfam" id="PF23352">
    <property type="entry name" value="IFT52_central"/>
    <property type="match status" value="1"/>
</dbReference>
<organism evidence="5 6">
    <name type="scientific">Daphnia galeata</name>
    <dbReference type="NCBI Taxonomy" id="27404"/>
    <lineage>
        <taxon>Eukaryota</taxon>
        <taxon>Metazoa</taxon>
        <taxon>Ecdysozoa</taxon>
        <taxon>Arthropoda</taxon>
        <taxon>Crustacea</taxon>
        <taxon>Branchiopoda</taxon>
        <taxon>Diplostraca</taxon>
        <taxon>Cladocera</taxon>
        <taxon>Anomopoda</taxon>
        <taxon>Daphniidae</taxon>
        <taxon>Daphnia</taxon>
    </lineage>
</organism>
<dbReference type="InterPro" id="IPR055460">
    <property type="entry name" value="IFT52_central"/>
</dbReference>
<proteinExistence type="predicted"/>
<dbReference type="GO" id="GO:0005814">
    <property type="term" value="C:centriole"/>
    <property type="evidence" value="ECO:0007669"/>
    <property type="project" value="TreeGrafter"/>
</dbReference>
<feature type="domain" description="Intraflagellar transport protein 52 C-terminal" evidence="2">
    <location>
        <begin position="368"/>
        <end position="421"/>
    </location>
</feature>
<dbReference type="Proteomes" id="UP000789390">
    <property type="component" value="Unassembled WGS sequence"/>
</dbReference>
<comment type="caution">
    <text evidence="5">The sequence shown here is derived from an EMBL/GenBank/DDBJ whole genome shotgun (WGS) entry which is preliminary data.</text>
</comment>
<dbReference type="Pfam" id="PF23355">
    <property type="entry name" value="IFT52_GIFT"/>
    <property type="match status" value="1"/>
</dbReference>
<dbReference type="Gene3D" id="6.10.250.2800">
    <property type="match status" value="1"/>
</dbReference>
<evidence type="ECO:0000256" key="1">
    <source>
        <dbReference type="SAM" id="MobiDB-lite"/>
    </source>
</evidence>
<feature type="domain" description="IFT52 central" evidence="3">
    <location>
        <begin position="277"/>
        <end position="357"/>
    </location>
</feature>
<keyword evidence="6" id="KW-1185">Reference proteome</keyword>
<protein>
    <submittedName>
        <fullName evidence="5">Uncharacterized protein</fullName>
    </submittedName>
</protein>
<dbReference type="GO" id="GO:0060271">
    <property type="term" value="P:cilium assembly"/>
    <property type="evidence" value="ECO:0007669"/>
    <property type="project" value="TreeGrafter"/>
</dbReference>
<dbReference type="AlphaFoldDB" id="A0A8J2RP50"/>
<dbReference type="InterPro" id="IPR048643">
    <property type="entry name" value="Itf52_C"/>
</dbReference>
<sequence length="435" mass="48891">MVPGPISGFAPSAVSSPSRSDVSSTILFDTSKSNQFGVNDGLRQIQRLLKNRWRLANTKDRLNIESLSASRLAILAGPQDRYNEAEFNALRQFIDLGGNLLVLLGEGGEQQFNTNINFLLEEYGIMINNDAVISTMYQKYFHPKECYIEEVQSWMKNSTAAGAESSTSSTKIVYPYGATLNVAKPAIVMATTTTSCLPQQRPIAATYTNPRLKGNGGKIAVIGSVHIFSDNYIDKEDNKRWLEDLVEYLTDTKATILDFDRDLDIAEYATVPNVMQLCQQPRVCLTESEEVPQDWTTLFQTKLFNLDTNLVPKILESYQQVGVKHETLKLIPPQFETPLPGLQVAVFPPLFRTLHAPPLELYDLDAEFSSEKNRLSQLTNRCNDSDLEYYIIEAGHILNIIPQLKLTGNNTERAKQIIHHVVERISQFKKSNPII</sequence>
<dbReference type="EMBL" id="CAKKLH010000146">
    <property type="protein sequence ID" value="CAH0104626.1"/>
    <property type="molecule type" value="Genomic_DNA"/>
</dbReference>
<evidence type="ECO:0000259" key="2">
    <source>
        <dbReference type="Pfam" id="PF21178"/>
    </source>
</evidence>
<dbReference type="PANTHER" id="PTHR12969">
    <property type="entry name" value="NGD5/OSM-6/IFT52"/>
    <property type="match status" value="1"/>
</dbReference>
<dbReference type="InterPro" id="IPR039975">
    <property type="entry name" value="IFT52"/>
</dbReference>
<dbReference type="GO" id="GO:0030992">
    <property type="term" value="C:intraciliary transport particle B"/>
    <property type="evidence" value="ECO:0007669"/>
    <property type="project" value="TreeGrafter"/>
</dbReference>
<dbReference type="GO" id="GO:0042073">
    <property type="term" value="P:intraciliary transport"/>
    <property type="evidence" value="ECO:0007669"/>
    <property type="project" value="TreeGrafter"/>
</dbReference>
<dbReference type="Pfam" id="PF21178">
    <property type="entry name" value="Itf52_C"/>
    <property type="match status" value="1"/>
</dbReference>
<evidence type="ECO:0000313" key="6">
    <source>
        <dbReference type="Proteomes" id="UP000789390"/>
    </source>
</evidence>
<evidence type="ECO:0000259" key="3">
    <source>
        <dbReference type="Pfam" id="PF23352"/>
    </source>
</evidence>
<dbReference type="GO" id="GO:0005929">
    <property type="term" value="C:cilium"/>
    <property type="evidence" value="ECO:0007669"/>
    <property type="project" value="TreeGrafter"/>
</dbReference>
<dbReference type="CDD" id="cd23683">
    <property type="entry name" value="IFT52_CTD"/>
    <property type="match status" value="1"/>
</dbReference>
<dbReference type="OrthoDB" id="10259368at2759"/>
<accession>A0A8J2RP50</accession>
<reference evidence="5" key="1">
    <citation type="submission" date="2021-11" db="EMBL/GenBank/DDBJ databases">
        <authorList>
            <person name="Schell T."/>
        </authorList>
    </citation>
    <scope>NUCLEOTIDE SEQUENCE</scope>
    <source>
        <strain evidence="5">M5</strain>
    </source>
</reference>
<evidence type="ECO:0000313" key="5">
    <source>
        <dbReference type="EMBL" id="CAH0104626.1"/>
    </source>
</evidence>
<feature type="region of interest" description="Disordered" evidence="1">
    <location>
        <begin position="1"/>
        <end position="20"/>
    </location>
</feature>
<evidence type="ECO:0000259" key="4">
    <source>
        <dbReference type="Pfam" id="PF23355"/>
    </source>
</evidence>
<feature type="domain" description="IFT52 GIFT" evidence="4">
    <location>
        <begin position="25"/>
        <end position="256"/>
    </location>
</feature>
<gene>
    <name evidence="5" type="ORF">DGAL_LOCUS7536</name>
</gene>